<sequence>MIFRHLHRTQLYPTRILKQANYPPISSPNLSFVLPSRTSYRPRRSMSHLRSSSSVRRGITSLAQGIQGSSEVITSASNQFPNSDFHPQQRLEMITNANTSDTSGIKFTTKGRSTLNDLDLGIGTWEGKAVFTSEPSTVRTPKSKSASISTSTITPRSTIASGSASSPISIGSSSPSPTALPRPRAIPHFTSPLPRTAYTPPRPQTTQGPAQKTTLPGTASASASGSGTTSQKAIHPFFTRARSVPTPSQPRLVAHYSSTESSQTSEETASTSTTWENNSRSGHTRDVDIDHLAEAVEQLAMSRPRQPLVVPPTLPVIKSQSSNIKGKGKATRPMDSLPLFHYSQYDPPPSIVYTTCPSEADDLVSCLKGNVLGFDLEWPPAGKYRVPIPGGGTMEKRIGMKWNETLKKYEWGQGRTALVQLCDEKMVILIHLGENTDLPQKVIEIIRDPSIYKLGVQVKGDGQKLLRDFPEHFDPLPSSSDTTERGDSEAISEVDNRRTRHRGPSGLLELSHMARAIDPITVGPGSTLIKLATLCRTYLEKELDKSDDVRRGNWFGVLDRSQRDYAANDVYSSLQIFLKLRSLAEQRGIPLNLDSYCSSVGVPLTLAKPKSANTTNSTGPVLEGLTIPEGIKPPSPAQLSALTSFLEGTGIVEIASTRGIKLSTAESYICNSVQILGIEVLQDEHKRRLWDEIPQDSWTWKRFKSLYASLKEEIGTSTIDEAESVVSDDKDGVSDSTTSESDEEVEEVEIR</sequence>
<dbReference type="EMBL" id="CP144051">
    <property type="protein sequence ID" value="WWD16199.1"/>
    <property type="molecule type" value="Genomic_DNA"/>
</dbReference>
<dbReference type="GO" id="GO:0003676">
    <property type="term" value="F:nucleic acid binding"/>
    <property type="evidence" value="ECO:0007669"/>
    <property type="project" value="InterPro"/>
</dbReference>
<feature type="domain" description="3'-5' exonuclease" evidence="4">
    <location>
        <begin position="413"/>
        <end position="582"/>
    </location>
</feature>
<dbReference type="InterPro" id="IPR036397">
    <property type="entry name" value="RNaseH_sf"/>
</dbReference>
<feature type="compositionally biased region" description="Acidic residues" evidence="3">
    <location>
        <begin position="740"/>
        <end position="751"/>
    </location>
</feature>
<feature type="region of interest" description="Disordered" evidence="3">
    <location>
        <begin position="470"/>
        <end position="505"/>
    </location>
</feature>
<evidence type="ECO:0000313" key="6">
    <source>
        <dbReference type="Proteomes" id="UP000322225"/>
    </source>
</evidence>
<evidence type="ECO:0000259" key="4">
    <source>
        <dbReference type="Pfam" id="PF01612"/>
    </source>
</evidence>
<protein>
    <recommendedName>
        <fullName evidence="4">3'-5' exonuclease domain-containing protein</fullName>
    </recommendedName>
</protein>
<reference evidence="5" key="2">
    <citation type="submission" date="2024-01" db="EMBL/GenBank/DDBJ databases">
        <title>Comparative genomics of Cryptococcus and Kwoniella reveals pathogenesis evolution and contrasting modes of karyotype evolution via chromosome fusion or intercentromeric recombination.</title>
        <authorList>
            <person name="Coelho M.A."/>
            <person name="David-Palma M."/>
            <person name="Shea T."/>
            <person name="Bowers K."/>
            <person name="McGinley-Smith S."/>
            <person name="Mohammad A.W."/>
            <person name="Gnirke A."/>
            <person name="Yurkov A.M."/>
            <person name="Nowrousian M."/>
            <person name="Sun S."/>
            <person name="Cuomo C.A."/>
            <person name="Heitman J."/>
        </authorList>
    </citation>
    <scope>NUCLEOTIDE SEQUENCE</scope>
    <source>
        <strain evidence="5">CBS 12478</strain>
    </source>
</reference>
<feature type="region of interest" description="Disordered" evidence="3">
    <location>
        <begin position="718"/>
        <end position="751"/>
    </location>
</feature>
<evidence type="ECO:0000313" key="5">
    <source>
        <dbReference type="EMBL" id="WWD16199.1"/>
    </source>
</evidence>
<feature type="compositionally biased region" description="Low complexity" evidence="3">
    <location>
        <begin position="143"/>
        <end position="179"/>
    </location>
</feature>
<evidence type="ECO:0000256" key="3">
    <source>
        <dbReference type="SAM" id="MobiDB-lite"/>
    </source>
</evidence>
<feature type="compositionally biased region" description="Low complexity" evidence="3">
    <location>
        <begin position="257"/>
        <end position="274"/>
    </location>
</feature>
<organism evidence="5 6">
    <name type="scientific">Kwoniella shandongensis</name>
    <dbReference type="NCBI Taxonomy" id="1734106"/>
    <lineage>
        <taxon>Eukaryota</taxon>
        <taxon>Fungi</taxon>
        <taxon>Dikarya</taxon>
        <taxon>Basidiomycota</taxon>
        <taxon>Agaricomycotina</taxon>
        <taxon>Tremellomycetes</taxon>
        <taxon>Tremellales</taxon>
        <taxon>Cryptococcaceae</taxon>
        <taxon>Kwoniella</taxon>
    </lineage>
</organism>
<evidence type="ECO:0000256" key="1">
    <source>
        <dbReference type="ARBA" id="ARBA00022722"/>
    </source>
</evidence>
<gene>
    <name evidence="5" type="ORF">CI109_100625</name>
</gene>
<dbReference type="InterPro" id="IPR002562">
    <property type="entry name" value="3'-5'_exonuclease_dom"/>
</dbReference>
<dbReference type="GO" id="GO:0008408">
    <property type="term" value="F:3'-5' exonuclease activity"/>
    <property type="evidence" value="ECO:0007669"/>
    <property type="project" value="InterPro"/>
</dbReference>
<reference evidence="5" key="1">
    <citation type="submission" date="2017-08" db="EMBL/GenBank/DDBJ databases">
        <authorList>
            <person name="Cuomo C."/>
            <person name="Billmyre B."/>
            <person name="Heitman J."/>
        </authorList>
    </citation>
    <scope>NUCLEOTIDE SEQUENCE</scope>
    <source>
        <strain evidence="5">CBS 12478</strain>
    </source>
</reference>
<dbReference type="AlphaFoldDB" id="A0AAJ8LFH2"/>
<accession>A0AAJ8LFH2</accession>
<dbReference type="PANTHER" id="PTHR13620:SF104">
    <property type="entry name" value="EXONUCLEASE 3'-5' DOMAIN-CONTAINING PROTEIN 2"/>
    <property type="match status" value="1"/>
</dbReference>
<proteinExistence type="predicted"/>
<dbReference type="KEGG" id="ksn:43588751"/>
<dbReference type="GO" id="GO:0006139">
    <property type="term" value="P:nucleobase-containing compound metabolic process"/>
    <property type="evidence" value="ECO:0007669"/>
    <property type="project" value="InterPro"/>
</dbReference>
<feature type="region of interest" description="Disordered" evidence="3">
    <location>
        <begin position="133"/>
        <end position="285"/>
    </location>
</feature>
<dbReference type="GO" id="GO:0005737">
    <property type="term" value="C:cytoplasm"/>
    <property type="evidence" value="ECO:0007669"/>
    <property type="project" value="TreeGrafter"/>
</dbReference>
<feature type="compositionally biased region" description="Polar residues" evidence="3">
    <location>
        <begin position="204"/>
        <end position="216"/>
    </location>
</feature>
<evidence type="ECO:0000256" key="2">
    <source>
        <dbReference type="ARBA" id="ARBA00022801"/>
    </source>
</evidence>
<dbReference type="PANTHER" id="PTHR13620">
    <property type="entry name" value="3-5 EXONUCLEASE"/>
    <property type="match status" value="1"/>
</dbReference>
<dbReference type="Gene3D" id="3.30.420.10">
    <property type="entry name" value="Ribonuclease H-like superfamily/Ribonuclease H"/>
    <property type="match status" value="1"/>
</dbReference>
<feature type="compositionally biased region" description="Low complexity" evidence="3">
    <location>
        <begin position="217"/>
        <end position="230"/>
    </location>
</feature>
<dbReference type="InterPro" id="IPR051132">
    <property type="entry name" value="3-5_Exonuclease_domain"/>
</dbReference>
<dbReference type="CDD" id="cd06141">
    <property type="entry name" value="WRN_exo"/>
    <property type="match status" value="1"/>
</dbReference>
<name>A0AAJ8LFH2_9TREE</name>
<dbReference type="InterPro" id="IPR012337">
    <property type="entry name" value="RNaseH-like_sf"/>
</dbReference>
<dbReference type="RefSeq" id="XP_031861093.2">
    <property type="nucleotide sequence ID" value="XM_032004615.2"/>
</dbReference>
<dbReference type="SUPFAM" id="SSF53098">
    <property type="entry name" value="Ribonuclease H-like"/>
    <property type="match status" value="1"/>
</dbReference>
<keyword evidence="6" id="KW-1185">Reference proteome</keyword>
<keyword evidence="2" id="KW-0378">Hydrolase</keyword>
<keyword evidence="1" id="KW-0540">Nuclease</keyword>
<dbReference type="Proteomes" id="UP000322225">
    <property type="component" value="Chromosome 1"/>
</dbReference>
<dbReference type="GeneID" id="43588751"/>
<dbReference type="Pfam" id="PF01612">
    <property type="entry name" value="DNA_pol_A_exo1"/>
    <property type="match status" value="1"/>
</dbReference>
<dbReference type="GO" id="GO:0005634">
    <property type="term" value="C:nucleus"/>
    <property type="evidence" value="ECO:0007669"/>
    <property type="project" value="TreeGrafter"/>
</dbReference>